<protein>
    <recommendedName>
        <fullName evidence="4">Metallo-beta-lactamase domain-containing protein</fullName>
    </recommendedName>
</protein>
<feature type="compositionally biased region" description="Low complexity" evidence="1">
    <location>
        <begin position="1"/>
        <end position="13"/>
    </location>
</feature>
<dbReference type="EMBL" id="JAZHXI010000015">
    <property type="protein sequence ID" value="KAL2063435.1"/>
    <property type="molecule type" value="Genomic_DNA"/>
</dbReference>
<dbReference type="PANTHER" id="PTHR36839:SF1">
    <property type="entry name" value="METALLO-BETA-LACTAMASE FAMILY PROTEIN (AFU_ORTHOLOGUE AFUA_5G12770)"/>
    <property type="match status" value="1"/>
</dbReference>
<name>A0ABR4C0J0_9HELO</name>
<evidence type="ECO:0000313" key="2">
    <source>
        <dbReference type="EMBL" id="KAL2063435.1"/>
    </source>
</evidence>
<evidence type="ECO:0000256" key="1">
    <source>
        <dbReference type="SAM" id="MobiDB-lite"/>
    </source>
</evidence>
<evidence type="ECO:0000313" key="3">
    <source>
        <dbReference type="Proteomes" id="UP001595075"/>
    </source>
</evidence>
<dbReference type="SUPFAM" id="SSF56281">
    <property type="entry name" value="Metallo-hydrolase/oxidoreductase"/>
    <property type="match status" value="1"/>
</dbReference>
<dbReference type="Proteomes" id="UP001595075">
    <property type="component" value="Unassembled WGS sequence"/>
</dbReference>
<dbReference type="PANTHER" id="PTHR36839">
    <property type="entry name" value="METALLO-BETA-LACTAMASE FAMILY PROTEIN (AFU_ORTHOLOGUE AFUA_5G12770)"/>
    <property type="match status" value="1"/>
</dbReference>
<dbReference type="InterPro" id="IPR036866">
    <property type="entry name" value="RibonucZ/Hydroxyglut_hydro"/>
</dbReference>
<comment type="caution">
    <text evidence="2">The sequence shown here is derived from an EMBL/GenBank/DDBJ whole genome shotgun (WGS) entry which is preliminary data.</text>
</comment>
<dbReference type="Gene3D" id="3.60.15.10">
    <property type="entry name" value="Ribonuclease Z/Hydroxyacylglutathione hydrolase-like"/>
    <property type="match status" value="1"/>
</dbReference>
<sequence length="369" mass="41451">MSKPSTPKSTTGPSPIPPRTDTPTTIHCGTPRVDELFEAPLHEYNIHPQEGSMVSETDNLLICTACGTQYDDDSRALLTRCRICDDPRQFVPPTGQSFTTMAELRKGPYKNKWKKFDEDEDRFWMIYTEPQFAIGQRAILIKTPQGNILWDCIAFLDTETVDWIHDLGGLAAIVISHPHYYTTHLEWAEAFECPVYLAWEDKGWLNRLDRMGKARTFIEGTEEEIEVRGEKTGVLILKPGGHFPGSLVCLAYSRLLIADTIVTTPSGKGDWSLGPGGSPTARPSGMNTYVFMWSIPNMIPLSPDEIMGVWNVIKKHEFTHTHGAFFDMEVKDGGGGAKTSVKRRMLESMQIQVRASGWKEHVLLAEMCE</sequence>
<accession>A0ABR4C0J0</accession>
<keyword evidence="3" id="KW-1185">Reference proteome</keyword>
<organism evidence="2 3">
    <name type="scientific">Oculimacula yallundae</name>
    <dbReference type="NCBI Taxonomy" id="86028"/>
    <lineage>
        <taxon>Eukaryota</taxon>
        <taxon>Fungi</taxon>
        <taxon>Dikarya</taxon>
        <taxon>Ascomycota</taxon>
        <taxon>Pezizomycotina</taxon>
        <taxon>Leotiomycetes</taxon>
        <taxon>Helotiales</taxon>
        <taxon>Ploettnerulaceae</taxon>
        <taxon>Oculimacula</taxon>
    </lineage>
</organism>
<proteinExistence type="predicted"/>
<feature type="region of interest" description="Disordered" evidence="1">
    <location>
        <begin position="1"/>
        <end position="26"/>
    </location>
</feature>
<reference evidence="2 3" key="1">
    <citation type="journal article" date="2024" name="Commun. Biol.">
        <title>Comparative genomic analysis of thermophilic fungi reveals convergent evolutionary adaptations and gene losses.</title>
        <authorList>
            <person name="Steindorff A.S."/>
            <person name="Aguilar-Pontes M.V."/>
            <person name="Robinson A.J."/>
            <person name="Andreopoulos B."/>
            <person name="LaButti K."/>
            <person name="Kuo A."/>
            <person name="Mondo S."/>
            <person name="Riley R."/>
            <person name="Otillar R."/>
            <person name="Haridas S."/>
            <person name="Lipzen A."/>
            <person name="Grimwood J."/>
            <person name="Schmutz J."/>
            <person name="Clum A."/>
            <person name="Reid I.D."/>
            <person name="Moisan M.C."/>
            <person name="Butler G."/>
            <person name="Nguyen T.T.M."/>
            <person name="Dewar K."/>
            <person name="Conant G."/>
            <person name="Drula E."/>
            <person name="Henrissat B."/>
            <person name="Hansel C."/>
            <person name="Singer S."/>
            <person name="Hutchinson M.I."/>
            <person name="de Vries R.P."/>
            <person name="Natvig D.O."/>
            <person name="Powell A.J."/>
            <person name="Tsang A."/>
            <person name="Grigoriev I.V."/>
        </authorList>
    </citation>
    <scope>NUCLEOTIDE SEQUENCE [LARGE SCALE GENOMIC DNA]</scope>
    <source>
        <strain evidence="2 3">CBS 494.80</strain>
    </source>
</reference>
<evidence type="ECO:0008006" key="4">
    <source>
        <dbReference type="Google" id="ProtNLM"/>
    </source>
</evidence>
<gene>
    <name evidence="2" type="ORF">VTL71DRAFT_5240</name>
</gene>